<accession>A0A7C4D733</accession>
<keyword evidence="3 7" id="KW-0812">Transmembrane</keyword>
<keyword evidence="2" id="KW-1003">Cell membrane</keyword>
<feature type="transmembrane region" description="Helical" evidence="7">
    <location>
        <begin position="450"/>
        <end position="467"/>
    </location>
</feature>
<gene>
    <name evidence="9" type="ORF">ENU14_03385</name>
</gene>
<feature type="transmembrane region" description="Helical" evidence="7">
    <location>
        <begin position="288"/>
        <end position="309"/>
    </location>
</feature>
<evidence type="ECO:0000256" key="5">
    <source>
        <dbReference type="ARBA" id="ARBA00023002"/>
    </source>
</evidence>
<feature type="transmembrane region" description="Helical" evidence="7">
    <location>
        <begin position="109"/>
        <end position="128"/>
    </location>
</feature>
<evidence type="ECO:0000313" key="9">
    <source>
        <dbReference type="EMBL" id="HGM58615.1"/>
    </source>
</evidence>
<dbReference type="PRINTS" id="PR01434">
    <property type="entry name" value="NADHDHGNASE5"/>
</dbReference>
<evidence type="ECO:0000256" key="7">
    <source>
        <dbReference type="SAM" id="Phobius"/>
    </source>
</evidence>
<dbReference type="GO" id="GO:0005886">
    <property type="term" value="C:plasma membrane"/>
    <property type="evidence" value="ECO:0007669"/>
    <property type="project" value="UniProtKB-SubCell"/>
</dbReference>
<dbReference type="PANTHER" id="PTHR42682:SF4">
    <property type="entry name" value="NADH-UBIQUINONE_PLASTOQUINONE"/>
    <property type="match status" value="1"/>
</dbReference>
<keyword evidence="6 7" id="KW-0472">Membrane</keyword>
<dbReference type="InterPro" id="IPR052175">
    <property type="entry name" value="ComplexI-like_HydComp"/>
</dbReference>
<feature type="transmembrane region" description="Helical" evidence="7">
    <location>
        <begin position="140"/>
        <end position="162"/>
    </location>
</feature>
<feature type="transmembrane region" description="Helical" evidence="7">
    <location>
        <begin position="473"/>
        <end position="496"/>
    </location>
</feature>
<evidence type="ECO:0000259" key="8">
    <source>
        <dbReference type="Pfam" id="PF00361"/>
    </source>
</evidence>
<protein>
    <recommendedName>
        <fullName evidence="8">NADH:quinone oxidoreductase/Mrp antiporter transmembrane domain-containing protein</fullName>
    </recommendedName>
</protein>
<evidence type="ECO:0000256" key="1">
    <source>
        <dbReference type="ARBA" id="ARBA00004651"/>
    </source>
</evidence>
<dbReference type="PANTHER" id="PTHR42682">
    <property type="entry name" value="HYDROGENASE-4 COMPONENT F"/>
    <property type="match status" value="1"/>
</dbReference>
<comment type="caution">
    <text evidence="9">The sequence shown here is derived from an EMBL/GenBank/DDBJ whole genome shotgun (WGS) entry which is preliminary data.</text>
</comment>
<name>A0A7C4D733_STAMA</name>
<feature type="transmembrane region" description="Helical" evidence="7">
    <location>
        <begin position="315"/>
        <end position="337"/>
    </location>
</feature>
<evidence type="ECO:0000256" key="3">
    <source>
        <dbReference type="ARBA" id="ARBA00022692"/>
    </source>
</evidence>
<dbReference type="Pfam" id="PF00361">
    <property type="entry name" value="Proton_antipo_M"/>
    <property type="match status" value="1"/>
</dbReference>
<dbReference type="GO" id="GO:0016491">
    <property type="term" value="F:oxidoreductase activity"/>
    <property type="evidence" value="ECO:0007669"/>
    <property type="project" value="UniProtKB-KW"/>
</dbReference>
<evidence type="ECO:0000256" key="6">
    <source>
        <dbReference type="ARBA" id="ARBA00023136"/>
    </source>
</evidence>
<dbReference type="EMBL" id="DTBJ01000023">
    <property type="protein sequence ID" value="HGM58615.1"/>
    <property type="molecule type" value="Genomic_DNA"/>
</dbReference>
<feature type="transmembrane region" description="Helical" evidence="7">
    <location>
        <begin position="54"/>
        <end position="73"/>
    </location>
</feature>
<feature type="transmembrane region" description="Helical" evidence="7">
    <location>
        <begin position="400"/>
        <end position="420"/>
    </location>
</feature>
<evidence type="ECO:0000256" key="4">
    <source>
        <dbReference type="ARBA" id="ARBA00022989"/>
    </source>
</evidence>
<feature type="transmembrane region" description="Helical" evidence="7">
    <location>
        <begin position="260"/>
        <end position="281"/>
    </location>
</feature>
<reference evidence="9" key="1">
    <citation type="journal article" date="2020" name="mSystems">
        <title>Genome- and Community-Level Interaction Insights into Carbon Utilization and Element Cycling Functions of Hydrothermarchaeota in Hydrothermal Sediment.</title>
        <authorList>
            <person name="Zhou Z."/>
            <person name="Liu Y."/>
            <person name="Xu W."/>
            <person name="Pan J."/>
            <person name="Luo Z.H."/>
            <person name="Li M."/>
        </authorList>
    </citation>
    <scope>NUCLEOTIDE SEQUENCE [LARGE SCALE GENOMIC DNA]</scope>
    <source>
        <strain evidence="9">SpSt-642</strain>
    </source>
</reference>
<evidence type="ECO:0000256" key="2">
    <source>
        <dbReference type="ARBA" id="ARBA00022475"/>
    </source>
</evidence>
<comment type="subcellular location">
    <subcellularLocation>
        <location evidence="1">Cell membrane</location>
        <topology evidence="1">Multi-pass membrane protein</topology>
    </subcellularLocation>
</comment>
<dbReference type="InterPro" id="IPR001750">
    <property type="entry name" value="ND/Mrp_TM"/>
</dbReference>
<feature type="transmembrane region" description="Helical" evidence="7">
    <location>
        <begin position="29"/>
        <end position="48"/>
    </location>
</feature>
<sequence>MNILFYTFLAVSLLFLTTSNRLDKKGYYVLKTIGYIVLALSIIYSYFFKQIDELSLVFGLSATYISLLTSLYSREYVIKKGFPKYTVLLIDLFTYTMIVSYASPNIIGLAIAWSIAEIIGCELVSIGVKHSLEGYTKASTLFLFLSTFTFELSVFTIIYTYLYSYTTSLTTTFLDILNRVLFTSFRELSLDKLIAPDYLIILSTIGFIVKSAQIPLHFWLVSAHTSAPSPASALLSGITTSMGVYGLLRLNTIFEIPVTILYTLLTISIVSIIYSGLQAIIQRDGKQLLAYSTILGNGFSIILFIYYSYLKSIEIYPILLVTVLSHMGYKSTLFLDIGLVEEIFGFRFIHRIRGLNNIIPYSTIGSVIAILSLIGIPPTTGFTSKLFTIVFTIRDIREPIVFTILLTTITYMVLTIKIGFNYIKIHFGSLGNNYRFLFEMKSIEDLQQKIVFLNSLSNIFFTLVLLLEMNIYGLFIITILALSPLLILLLYLLTIVMRRE</sequence>
<proteinExistence type="predicted"/>
<feature type="transmembrane region" description="Helical" evidence="7">
    <location>
        <begin position="358"/>
        <end position="380"/>
    </location>
</feature>
<dbReference type="AlphaFoldDB" id="A0A7C4D733"/>
<organism evidence="9">
    <name type="scientific">Staphylothermus marinus</name>
    <dbReference type="NCBI Taxonomy" id="2280"/>
    <lineage>
        <taxon>Archaea</taxon>
        <taxon>Thermoproteota</taxon>
        <taxon>Thermoprotei</taxon>
        <taxon>Desulfurococcales</taxon>
        <taxon>Desulfurococcaceae</taxon>
        <taxon>Staphylothermus</taxon>
    </lineage>
</organism>
<feature type="domain" description="NADH:quinone oxidoreductase/Mrp antiporter transmembrane" evidence="8">
    <location>
        <begin position="124"/>
        <end position="394"/>
    </location>
</feature>
<keyword evidence="4 7" id="KW-1133">Transmembrane helix</keyword>
<keyword evidence="5" id="KW-0560">Oxidoreductase</keyword>
<feature type="transmembrane region" description="Helical" evidence="7">
    <location>
        <begin position="85"/>
        <end position="103"/>
    </location>
</feature>
<feature type="transmembrane region" description="Helical" evidence="7">
    <location>
        <begin position="231"/>
        <end position="248"/>
    </location>
</feature>
<feature type="transmembrane region" description="Helical" evidence="7">
    <location>
        <begin position="198"/>
        <end position="219"/>
    </location>
</feature>